<dbReference type="Proteomes" id="UP000593562">
    <property type="component" value="Unassembled WGS sequence"/>
</dbReference>
<comment type="caution">
    <text evidence="1">The sequence shown here is derived from an EMBL/GenBank/DDBJ whole genome shotgun (WGS) entry which is preliminary data.</text>
</comment>
<dbReference type="AlphaFoldDB" id="A0A7J7DYS9"/>
<organism evidence="1 2">
    <name type="scientific">Tripterygium wilfordii</name>
    <name type="common">Thunder God vine</name>
    <dbReference type="NCBI Taxonomy" id="458696"/>
    <lineage>
        <taxon>Eukaryota</taxon>
        <taxon>Viridiplantae</taxon>
        <taxon>Streptophyta</taxon>
        <taxon>Embryophyta</taxon>
        <taxon>Tracheophyta</taxon>
        <taxon>Spermatophyta</taxon>
        <taxon>Magnoliopsida</taxon>
        <taxon>eudicotyledons</taxon>
        <taxon>Gunneridae</taxon>
        <taxon>Pentapetalae</taxon>
        <taxon>rosids</taxon>
        <taxon>fabids</taxon>
        <taxon>Celastrales</taxon>
        <taxon>Celastraceae</taxon>
        <taxon>Tripterygium</taxon>
    </lineage>
</organism>
<proteinExistence type="predicted"/>
<reference evidence="1 2" key="1">
    <citation type="journal article" date="2020" name="Nat. Commun.">
        <title>Genome of Tripterygium wilfordii and identification of cytochrome P450 involved in triptolide biosynthesis.</title>
        <authorList>
            <person name="Tu L."/>
            <person name="Su P."/>
            <person name="Zhang Z."/>
            <person name="Gao L."/>
            <person name="Wang J."/>
            <person name="Hu T."/>
            <person name="Zhou J."/>
            <person name="Zhang Y."/>
            <person name="Zhao Y."/>
            <person name="Liu Y."/>
            <person name="Song Y."/>
            <person name="Tong Y."/>
            <person name="Lu Y."/>
            <person name="Yang J."/>
            <person name="Xu C."/>
            <person name="Jia M."/>
            <person name="Peters R.J."/>
            <person name="Huang L."/>
            <person name="Gao W."/>
        </authorList>
    </citation>
    <scope>NUCLEOTIDE SEQUENCE [LARGE SCALE GENOMIC DNA]</scope>
    <source>
        <strain evidence="2">cv. XIE 37</strain>
        <tissue evidence="1">Leaf</tissue>
    </source>
</reference>
<name>A0A7J7DYS9_TRIWF</name>
<evidence type="ECO:0000313" key="1">
    <source>
        <dbReference type="EMBL" id="KAF5751429.1"/>
    </source>
</evidence>
<dbReference type="EMBL" id="JAAARO010000002">
    <property type="protein sequence ID" value="KAF5751429.1"/>
    <property type="molecule type" value="Genomic_DNA"/>
</dbReference>
<protein>
    <submittedName>
        <fullName evidence="1">Uncharacterized protein</fullName>
    </submittedName>
</protein>
<keyword evidence="2" id="KW-1185">Reference proteome</keyword>
<dbReference type="InParanoid" id="A0A7J7DYS9"/>
<accession>A0A7J7DYS9</accession>
<gene>
    <name evidence="1" type="ORF">HS088_TW02G00443</name>
</gene>
<sequence>MTTTSISLSAPPLIPIFKPKLTNFSLRAHYLSTAITSNLSLPVPLPDRTRTIQFRNQIWRISATPEESAPSATDPVEDS</sequence>
<evidence type="ECO:0000313" key="2">
    <source>
        <dbReference type="Proteomes" id="UP000593562"/>
    </source>
</evidence>